<keyword evidence="2" id="KW-0805">Transcription regulation</keyword>
<evidence type="ECO:0000313" key="7">
    <source>
        <dbReference type="Proteomes" id="UP001500503"/>
    </source>
</evidence>
<dbReference type="SUPFAM" id="SSF53850">
    <property type="entry name" value="Periplasmic binding protein-like II"/>
    <property type="match status" value="1"/>
</dbReference>
<evidence type="ECO:0000256" key="2">
    <source>
        <dbReference type="ARBA" id="ARBA00023015"/>
    </source>
</evidence>
<evidence type="ECO:0000256" key="4">
    <source>
        <dbReference type="ARBA" id="ARBA00023163"/>
    </source>
</evidence>
<keyword evidence="7" id="KW-1185">Reference proteome</keyword>
<dbReference type="InterPro" id="IPR000847">
    <property type="entry name" value="LysR_HTH_N"/>
</dbReference>
<dbReference type="RefSeq" id="WP_345461093.1">
    <property type="nucleotide sequence ID" value="NZ_BAABHF010000016.1"/>
</dbReference>
<dbReference type="Pfam" id="PF00126">
    <property type="entry name" value="HTH_1"/>
    <property type="match status" value="1"/>
</dbReference>
<reference evidence="7" key="1">
    <citation type="journal article" date="2019" name="Int. J. Syst. Evol. Microbiol.">
        <title>The Global Catalogue of Microorganisms (GCM) 10K type strain sequencing project: providing services to taxonomists for standard genome sequencing and annotation.</title>
        <authorList>
            <consortium name="The Broad Institute Genomics Platform"/>
            <consortium name="The Broad Institute Genome Sequencing Center for Infectious Disease"/>
            <person name="Wu L."/>
            <person name="Ma J."/>
        </authorList>
    </citation>
    <scope>NUCLEOTIDE SEQUENCE [LARGE SCALE GENOMIC DNA]</scope>
    <source>
        <strain evidence="7">JCM 17933</strain>
    </source>
</reference>
<dbReference type="Gene3D" id="1.10.10.10">
    <property type="entry name" value="Winged helix-like DNA-binding domain superfamily/Winged helix DNA-binding domain"/>
    <property type="match status" value="1"/>
</dbReference>
<organism evidence="6 7">
    <name type="scientific">Actinoallomurus oryzae</name>
    <dbReference type="NCBI Taxonomy" id="502180"/>
    <lineage>
        <taxon>Bacteria</taxon>
        <taxon>Bacillati</taxon>
        <taxon>Actinomycetota</taxon>
        <taxon>Actinomycetes</taxon>
        <taxon>Streptosporangiales</taxon>
        <taxon>Thermomonosporaceae</taxon>
        <taxon>Actinoallomurus</taxon>
    </lineage>
</organism>
<dbReference type="Proteomes" id="UP001500503">
    <property type="component" value="Unassembled WGS sequence"/>
</dbReference>
<dbReference type="InterPro" id="IPR036390">
    <property type="entry name" value="WH_DNA-bd_sf"/>
</dbReference>
<dbReference type="SUPFAM" id="SSF46785">
    <property type="entry name" value="Winged helix' DNA-binding domain"/>
    <property type="match status" value="1"/>
</dbReference>
<name>A0ABP8PQD6_9ACTN</name>
<dbReference type="EMBL" id="BAABHF010000016">
    <property type="protein sequence ID" value="GAA4490142.1"/>
    <property type="molecule type" value="Genomic_DNA"/>
</dbReference>
<keyword evidence="4" id="KW-0804">Transcription</keyword>
<dbReference type="InterPro" id="IPR050950">
    <property type="entry name" value="HTH-type_LysR_regulators"/>
</dbReference>
<accession>A0ABP8PQD6</accession>
<evidence type="ECO:0000256" key="1">
    <source>
        <dbReference type="ARBA" id="ARBA00009437"/>
    </source>
</evidence>
<evidence type="ECO:0000256" key="3">
    <source>
        <dbReference type="ARBA" id="ARBA00023125"/>
    </source>
</evidence>
<dbReference type="InterPro" id="IPR036388">
    <property type="entry name" value="WH-like_DNA-bd_sf"/>
</dbReference>
<dbReference type="PANTHER" id="PTHR30419">
    <property type="entry name" value="HTH-TYPE TRANSCRIPTIONAL REGULATOR YBHD"/>
    <property type="match status" value="1"/>
</dbReference>
<evidence type="ECO:0000313" key="6">
    <source>
        <dbReference type="EMBL" id="GAA4490142.1"/>
    </source>
</evidence>
<proteinExistence type="inferred from homology"/>
<dbReference type="Gene3D" id="3.40.190.290">
    <property type="match status" value="1"/>
</dbReference>
<dbReference type="InterPro" id="IPR005119">
    <property type="entry name" value="LysR_subst-bd"/>
</dbReference>
<feature type="domain" description="HTH lysR-type" evidence="5">
    <location>
        <begin position="1"/>
        <end position="58"/>
    </location>
</feature>
<protein>
    <submittedName>
        <fullName evidence="6">LysR family transcriptional regulator</fullName>
    </submittedName>
</protein>
<comment type="similarity">
    <text evidence="1">Belongs to the LysR transcriptional regulatory family.</text>
</comment>
<gene>
    <name evidence="6" type="ORF">GCM10023191_021900</name>
</gene>
<sequence length="306" mass="32661">MTLDDLRVFIAVYETGNLSAVARAHSCTQSAVSQHVRRLERETGVALIERRPRGVAATPAGRILYEAALGGIGALDVALRRLGELRDGHGGTVSVTTGGVTVRHFMAGAISAFRRRYPHVSLEFHSAQSTRRCVELLHSGGADLAWVTLGRPLPQIRQRPVVDLPWVLAVHADDPLAARESLEPADLAAIRYIAHPENSASRRRLEEDFIRLGAGPPTPVGVADWDTAVLLAELGVGHAILPALPRLVTPPDSPVRTVPIPALTPLTVGWAVRQWNVLSPLATEFAELVAADNGPCPGGDEGRPGA</sequence>
<keyword evidence="3" id="KW-0238">DNA-binding</keyword>
<evidence type="ECO:0000259" key="5">
    <source>
        <dbReference type="PROSITE" id="PS50931"/>
    </source>
</evidence>
<dbReference type="Pfam" id="PF03466">
    <property type="entry name" value="LysR_substrate"/>
    <property type="match status" value="1"/>
</dbReference>
<dbReference type="CDD" id="cd05466">
    <property type="entry name" value="PBP2_LTTR_substrate"/>
    <property type="match status" value="1"/>
</dbReference>
<comment type="caution">
    <text evidence="6">The sequence shown here is derived from an EMBL/GenBank/DDBJ whole genome shotgun (WGS) entry which is preliminary data.</text>
</comment>
<dbReference type="PROSITE" id="PS50931">
    <property type="entry name" value="HTH_LYSR"/>
    <property type="match status" value="1"/>
</dbReference>